<dbReference type="Gene3D" id="2.40.170.20">
    <property type="entry name" value="TonB-dependent receptor, beta-barrel domain"/>
    <property type="match status" value="1"/>
</dbReference>
<evidence type="ECO:0000256" key="2">
    <source>
        <dbReference type="ARBA" id="ARBA00022448"/>
    </source>
</evidence>
<keyword evidence="5 7" id="KW-0472">Membrane</keyword>
<keyword evidence="3 7" id="KW-1134">Transmembrane beta strand</keyword>
<dbReference type="Pfam" id="PF13715">
    <property type="entry name" value="CarbopepD_reg_2"/>
    <property type="match status" value="1"/>
</dbReference>
<dbReference type="InterPro" id="IPR036942">
    <property type="entry name" value="Beta-barrel_TonB_sf"/>
</dbReference>
<evidence type="ECO:0000313" key="9">
    <source>
        <dbReference type="EMBL" id="AUP80518.1"/>
    </source>
</evidence>
<dbReference type="NCBIfam" id="TIGR04057">
    <property type="entry name" value="SusC_RagA_signa"/>
    <property type="match status" value="1"/>
</dbReference>
<evidence type="ECO:0000256" key="1">
    <source>
        <dbReference type="ARBA" id="ARBA00004571"/>
    </source>
</evidence>
<dbReference type="InterPro" id="IPR037066">
    <property type="entry name" value="Plug_dom_sf"/>
</dbReference>
<dbReference type="AlphaFoldDB" id="A0A2K9PUP2"/>
<feature type="domain" description="TonB-dependent receptor plug" evidence="8">
    <location>
        <begin position="218"/>
        <end position="342"/>
    </location>
</feature>
<dbReference type="Proteomes" id="UP000235826">
    <property type="component" value="Chromosome"/>
</dbReference>
<comment type="similarity">
    <text evidence="7">Belongs to the TonB-dependent receptor family.</text>
</comment>
<dbReference type="Gene3D" id="2.60.40.1120">
    <property type="entry name" value="Carboxypeptidase-like, regulatory domain"/>
    <property type="match status" value="1"/>
</dbReference>
<keyword evidence="10" id="KW-1185">Reference proteome</keyword>
<dbReference type="NCBIfam" id="TIGR04056">
    <property type="entry name" value="OMP_RagA_SusC"/>
    <property type="match status" value="1"/>
</dbReference>
<dbReference type="GO" id="GO:0009279">
    <property type="term" value="C:cell outer membrane"/>
    <property type="evidence" value="ECO:0007669"/>
    <property type="project" value="UniProtKB-SubCell"/>
</dbReference>
<evidence type="ECO:0000256" key="7">
    <source>
        <dbReference type="PROSITE-ProRule" id="PRU01360"/>
    </source>
</evidence>
<evidence type="ECO:0000259" key="8">
    <source>
        <dbReference type="Pfam" id="PF07715"/>
    </source>
</evidence>
<dbReference type="InterPro" id="IPR023996">
    <property type="entry name" value="TonB-dep_OMP_SusC/RagA"/>
</dbReference>
<sequence length="1117" mass="122401">MEIKLTNAVFHFRKALLKVIMKTFIFLLCSTVLALSPASTFSQGKIRIDVDKTVPVDEIFKLIKQQTEYTFIYEKGIFRNLPDVQLKKGVISIDKLLKKGLSNNNFKYILSIDNTILIKQKGENQQKIVSGIVTDESGTSIAGVTVLVKGTSIGVATDFDGSFSLVVPAPENVLIISSLGYKTTEITVGDQTTINITLEEETSNLEEVVIIGYGATTKKNLTGSVGTVESEDLTRIQTQTIDQALVGQLSGVFVNSGGGAPGSAAIVNIRGLTSLTGSNQPLYIIDGVPIIITPSYDSGGLGFFQEQENPLLSINPNDVERIDVLKDASAAAIYGSRAANGVVIITTKQGKRNQAPRFNISYNATVLNTTQNFDVLNTSQYRQFFEDNGNDPANLLDANTNWQDLVTNDNALWNQLNLSISGGTSKTSYYASTNFSEQEGVLIGTRFNRYGMNIRLDSDVMKNLKLGANLSYNYSLRKESGITSLREAALTRPDLPVFNDDGTFTGLPDFDGNILLNPLGDEATVRDRGTSQNLNASFYGEYSIFNNLKFKSQISINVSDSRGETFSPSTTETAFSEIFFSGNSGAVLNTNAGQSVSTTLANTLNYKNTFKGGHTIDVLAGITWDRSRFDLQANKYVGFPDDNLLVGIGNATNLTEADSDASILALNSLIGRVNYNYKDRYLVTLTGRSDTSIKFGPGNRTGFFPSAAAAWNMHNESFLKDNNLISSLKLRASWGLTGLDNLPAFTYRPSYATGGRFDNTVYNGINGIEIFGLPNPNIRWEETEQLDLGLEFSLFNNRINAEVVYFEKNTSGLITNAPAVLETGFRNFDTNIADVSNKGWELNLIATVIQSENFRWDTSFNISSIKNKVESLNGGGSDLLGIVEGEPIGAIRGFDVVKIAQTQEEIDALNDLAGFYYFGTEAPGDYIFRDVNGDGEIINEDDEVVLGNITPDYYGGWSNKFSYKNLDLSFTFQFVEGVEKLNREVGNLGFFSTDQNQYARALETWTPENPNAKYARLNSFSLFEFSSAMVEDASYIRLRSASIGYNFPSKLFKNTALSGARLTLSGNNLLTITDYTGQDPEAVIPVRRGNSSTELTDDEGTSYPQTRTVTLGLKLNF</sequence>
<dbReference type="KEGG" id="fek:C1H87_18090"/>
<keyword evidence="4 7" id="KW-0812">Transmembrane</keyword>
<reference evidence="9 10" key="1">
    <citation type="submission" date="2018-01" db="EMBL/GenBank/DDBJ databases">
        <title>Complete genome sequence of Flavivirga eckloniae ECD14 isolated from seaweed Ecklonia cava.</title>
        <authorList>
            <person name="Lee J.H."/>
            <person name="Baik K.S."/>
            <person name="Seong C.N."/>
        </authorList>
    </citation>
    <scope>NUCLEOTIDE SEQUENCE [LARGE SCALE GENOMIC DNA]</scope>
    <source>
        <strain evidence="9 10">ECD14</strain>
    </source>
</reference>
<evidence type="ECO:0000256" key="6">
    <source>
        <dbReference type="ARBA" id="ARBA00023237"/>
    </source>
</evidence>
<comment type="subcellular location">
    <subcellularLocation>
        <location evidence="1 7">Cell outer membrane</location>
        <topology evidence="1 7">Multi-pass membrane protein</topology>
    </subcellularLocation>
</comment>
<organism evidence="9 10">
    <name type="scientific">Flavivirga eckloniae</name>
    <dbReference type="NCBI Taxonomy" id="1803846"/>
    <lineage>
        <taxon>Bacteria</taxon>
        <taxon>Pseudomonadati</taxon>
        <taxon>Bacteroidota</taxon>
        <taxon>Flavobacteriia</taxon>
        <taxon>Flavobacteriales</taxon>
        <taxon>Flavobacteriaceae</taxon>
        <taxon>Flavivirga</taxon>
    </lineage>
</organism>
<dbReference type="InterPro" id="IPR012910">
    <property type="entry name" value="Plug_dom"/>
</dbReference>
<dbReference type="EMBL" id="CP025791">
    <property type="protein sequence ID" value="AUP80518.1"/>
    <property type="molecule type" value="Genomic_DNA"/>
</dbReference>
<dbReference type="Pfam" id="PF07715">
    <property type="entry name" value="Plug"/>
    <property type="match status" value="1"/>
</dbReference>
<evidence type="ECO:0000256" key="3">
    <source>
        <dbReference type="ARBA" id="ARBA00022452"/>
    </source>
</evidence>
<protein>
    <recommendedName>
        <fullName evidence="8">TonB-dependent receptor plug domain-containing protein</fullName>
    </recommendedName>
</protein>
<keyword evidence="2 7" id="KW-0813">Transport</keyword>
<evidence type="ECO:0000313" key="10">
    <source>
        <dbReference type="Proteomes" id="UP000235826"/>
    </source>
</evidence>
<accession>A0A2K9PUP2</accession>
<dbReference type="Gene3D" id="2.170.130.10">
    <property type="entry name" value="TonB-dependent receptor, plug domain"/>
    <property type="match status" value="1"/>
</dbReference>
<evidence type="ECO:0000256" key="5">
    <source>
        <dbReference type="ARBA" id="ARBA00023136"/>
    </source>
</evidence>
<dbReference type="SUPFAM" id="SSF56935">
    <property type="entry name" value="Porins"/>
    <property type="match status" value="1"/>
</dbReference>
<dbReference type="InterPro" id="IPR023997">
    <property type="entry name" value="TonB-dep_OMP_SusC/RagA_CS"/>
</dbReference>
<dbReference type="InterPro" id="IPR039426">
    <property type="entry name" value="TonB-dep_rcpt-like"/>
</dbReference>
<evidence type="ECO:0000256" key="4">
    <source>
        <dbReference type="ARBA" id="ARBA00022692"/>
    </source>
</evidence>
<name>A0A2K9PUP2_9FLAO</name>
<gene>
    <name evidence="9" type="ORF">C1H87_18090</name>
</gene>
<dbReference type="InterPro" id="IPR008969">
    <property type="entry name" value="CarboxyPept-like_regulatory"/>
</dbReference>
<dbReference type="PROSITE" id="PS52016">
    <property type="entry name" value="TONB_DEPENDENT_REC_3"/>
    <property type="match status" value="1"/>
</dbReference>
<dbReference type="SUPFAM" id="SSF49464">
    <property type="entry name" value="Carboxypeptidase regulatory domain-like"/>
    <property type="match status" value="1"/>
</dbReference>
<proteinExistence type="inferred from homology"/>
<keyword evidence="6 7" id="KW-0998">Cell outer membrane</keyword>